<dbReference type="PATRIC" id="fig|1310613.3.peg.868"/>
<sequence length="42" mass="4725">MFRTNICQNYYRALKLGDVSTIALIDKGSAVVAILLAWLILR</sequence>
<accession>A0A009I8W0</accession>
<proteinExistence type="predicted"/>
<reference evidence="2 3" key="1">
    <citation type="submission" date="2014-02" db="EMBL/GenBank/DDBJ databases">
        <title>Comparative genomics and transcriptomics to identify genetic mechanisms underlying the emergence of carbapenem resistant Acinetobacter baumannii (CRAb).</title>
        <authorList>
            <person name="Harris A.D."/>
            <person name="Johnson K.J."/>
            <person name="George J."/>
            <person name="Shefchek K."/>
            <person name="Daugherty S.C."/>
            <person name="Parankush S."/>
            <person name="Sadzewicz L."/>
            <person name="Tallon L."/>
            <person name="Sengamalay N."/>
            <person name="Hazen T.H."/>
            <person name="Rasko D.A."/>
        </authorList>
    </citation>
    <scope>NUCLEOTIDE SEQUENCE [LARGE SCALE GENOMIC DNA]</scope>
    <source>
        <strain evidence="2 3">1295743</strain>
    </source>
</reference>
<keyword evidence="1" id="KW-1133">Transmembrane helix</keyword>
<keyword evidence="1" id="KW-0472">Membrane</keyword>
<keyword evidence="1" id="KW-0812">Transmembrane</keyword>
<organism evidence="2 3">
    <name type="scientific">Acinetobacter baumannii (strain 1295743)</name>
    <dbReference type="NCBI Taxonomy" id="1310613"/>
    <lineage>
        <taxon>Bacteria</taxon>
        <taxon>Pseudomonadati</taxon>
        <taxon>Pseudomonadota</taxon>
        <taxon>Gammaproteobacteria</taxon>
        <taxon>Moraxellales</taxon>
        <taxon>Moraxellaceae</taxon>
        <taxon>Acinetobacter</taxon>
        <taxon>Acinetobacter calcoaceticus/baumannii complex</taxon>
    </lineage>
</organism>
<protein>
    <submittedName>
        <fullName evidence="2">Putative membrane protein</fullName>
    </submittedName>
</protein>
<dbReference type="AlphaFoldDB" id="A0A009I8W0"/>
<feature type="transmembrane region" description="Helical" evidence="1">
    <location>
        <begin position="20"/>
        <end position="41"/>
    </location>
</feature>
<dbReference type="EMBL" id="JEWH01000007">
    <property type="protein sequence ID" value="EXB06876.1"/>
    <property type="molecule type" value="Genomic_DNA"/>
</dbReference>
<evidence type="ECO:0000256" key="1">
    <source>
        <dbReference type="SAM" id="Phobius"/>
    </source>
</evidence>
<dbReference type="Proteomes" id="UP000020595">
    <property type="component" value="Unassembled WGS sequence"/>
</dbReference>
<gene>
    <name evidence="2" type="ORF">J512_0910</name>
</gene>
<evidence type="ECO:0000313" key="3">
    <source>
        <dbReference type="Proteomes" id="UP000020595"/>
    </source>
</evidence>
<evidence type="ECO:0000313" key="2">
    <source>
        <dbReference type="EMBL" id="EXB06876.1"/>
    </source>
</evidence>
<comment type="caution">
    <text evidence="2">The sequence shown here is derived from an EMBL/GenBank/DDBJ whole genome shotgun (WGS) entry which is preliminary data.</text>
</comment>
<name>A0A009I8W0_ACIB9</name>